<accession>A0A009IKB0</accession>
<reference evidence="1 2" key="1">
    <citation type="submission" date="2014-02" db="EMBL/GenBank/DDBJ databases">
        <title>Comparative genomics and transcriptomics to identify genetic mechanisms underlying the emergence of carbapenem resistant Acinetobacter baumannii (CRAb).</title>
        <authorList>
            <person name="Harris A.D."/>
            <person name="Johnson K.J."/>
            <person name="George J."/>
            <person name="Shefchek K."/>
            <person name="Daugherty S.C."/>
            <person name="Parankush S."/>
            <person name="Sadzewicz L."/>
            <person name="Tallon L."/>
            <person name="Sengamalay N."/>
            <person name="Hazen T.H."/>
            <person name="Rasko D.A."/>
        </authorList>
    </citation>
    <scope>NUCLEOTIDE SEQUENCE [LARGE SCALE GENOMIC DNA]</scope>
    <source>
        <strain evidence="1 2">1295743</strain>
    </source>
</reference>
<sequence>MKNVIILTSILLLSGCTINSKLLSPAKSDDDKIIVEAEKYKQQYQKKIFKIWNVPPSSVGMSASVKVFLSDTGEIEQIIFLDKEDQKFKSSIEKAIWRASPFVLPSNPEVRKQVRKFNIKFTAK</sequence>
<dbReference type="PROSITE" id="PS51257">
    <property type="entry name" value="PROKAR_LIPOPROTEIN"/>
    <property type="match status" value="1"/>
</dbReference>
<dbReference type="AlphaFoldDB" id="A0A009IKB0"/>
<dbReference type="PATRIC" id="fig|1310613.3.peg.2370"/>
<dbReference type="SUPFAM" id="SSF74653">
    <property type="entry name" value="TolA/TonB C-terminal domain"/>
    <property type="match status" value="1"/>
</dbReference>
<protein>
    <submittedName>
        <fullName evidence="1">TonB domain protein</fullName>
    </submittedName>
</protein>
<dbReference type="GeneID" id="92893894"/>
<dbReference type="Gene3D" id="3.30.1150.10">
    <property type="match status" value="1"/>
</dbReference>
<dbReference type="RefSeq" id="WP_000800035.1">
    <property type="nucleotide sequence ID" value="NZ_JEWH01000031.1"/>
</dbReference>
<proteinExistence type="predicted"/>
<organism evidence="1 2">
    <name type="scientific">Acinetobacter baumannii (strain 1295743)</name>
    <dbReference type="NCBI Taxonomy" id="1310613"/>
    <lineage>
        <taxon>Bacteria</taxon>
        <taxon>Pseudomonadati</taxon>
        <taxon>Pseudomonadota</taxon>
        <taxon>Gammaproteobacteria</taxon>
        <taxon>Moraxellales</taxon>
        <taxon>Moraxellaceae</taxon>
        <taxon>Acinetobacter</taxon>
        <taxon>Acinetobacter calcoaceticus/baumannii complex</taxon>
    </lineage>
</organism>
<dbReference type="EMBL" id="JEWH01000031">
    <property type="protein sequence ID" value="EXB05144.1"/>
    <property type="molecule type" value="Genomic_DNA"/>
</dbReference>
<evidence type="ECO:0000313" key="2">
    <source>
        <dbReference type="Proteomes" id="UP000020595"/>
    </source>
</evidence>
<dbReference type="SMR" id="A0A009IKB0"/>
<comment type="caution">
    <text evidence="1">The sequence shown here is derived from an EMBL/GenBank/DDBJ whole genome shotgun (WGS) entry which is preliminary data.</text>
</comment>
<gene>
    <name evidence="1" type="ORF">J512_2466</name>
</gene>
<dbReference type="Pfam" id="PF13103">
    <property type="entry name" value="TonB_2"/>
    <property type="match status" value="1"/>
</dbReference>
<dbReference type="Proteomes" id="UP000020595">
    <property type="component" value="Unassembled WGS sequence"/>
</dbReference>
<name>A0A009IKB0_ACIB9</name>
<evidence type="ECO:0000313" key="1">
    <source>
        <dbReference type="EMBL" id="EXB05144.1"/>
    </source>
</evidence>